<reference evidence="9 10" key="2">
    <citation type="submission" date="2016-05" db="EMBL/GenBank/DDBJ databases">
        <title>Draft genome sequences of four strains of Ehrlichia ruminantium, a tick-borne pathogen of ruminants, isolated from Zimbabwe, The Gambia and Ghana.</title>
        <authorList>
            <person name="Nakao R."/>
            <person name="Jongejan F."/>
            <person name="Sugimoto C."/>
        </authorList>
    </citation>
    <scope>NUCLEOTIDE SEQUENCE [LARGE SCALE GENOMIC DNA]</scope>
    <source>
        <strain evidence="9">Kerr Seringe</strain>
        <strain evidence="10">Pokoase 417</strain>
    </source>
</reference>
<gene>
    <name evidence="5 8" type="primary">coaE</name>
    <name evidence="7" type="ORF">EHRUM2_03440</name>
    <name evidence="8" type="ORF">EHRUM3_04220</name>
</gene>
<evidence type="ECO:0000256" key="1">
    <source>
        <dbReference type="ARBA" id="ARBA00009018"/>
    </source>
</evidence>
<comment type="catalytic activity">
    <reaction evidence="5">
        <text>3'-dephospho-CoA + ATP = ADP + CoA + H(+)</text>
        <dbReference type="Rhea" id="RHEA:18245"/>
        <dbReference type="ChEBI" id="CHEBI:15378"/>
        <dbReference type="ChEBI" id="CHEBI:30616"/>
        <dbReference type="ChEBI" id="CHEBI:57287"/>
        <dbReference type="ChEBI" id="CHEBI:57328"/>
        <dbReference type="ChEBI" id="CHEBI:456216"/>
        <dbReference type="EC" id="2.7.1.24"/>
    </reaction>
</comment>
<dbReference type="AlphaFoldDB" id="A0A170SP87"/>
<dbReference type="Pfam" id="PF01121">
    <property type="entry name" value="CoaE"/>
    <property type="match status" value="1"/>
</dbReference>
<evidence type="ECO:0000313" key="7">
    <source>
        <dbReference type="EMBL" id="GAT77133.1"/>
    </source>
</evidence>
<keyword evidence="5 8" id="KW-0418">Kinase</keyword>
<comment type="similarity">
    <text evidence="1 5">Belongs to the CoaE family.</text>
</comment>
<dbReference type="NCBIfam" id="TIGR00152">
    <property type="entry name" value="dephospho-CoA kinase"/>
    <property type="match status" value="1"/>
</dbReference>
<dbReference type="Proteomes" id="UP000092677">
    <property type="component" value="Unassembled WGS sequence"/>
</dbReference>
<organism evidence="8 10">
    <name type="scientific">Ehrlichia ruminantium</name>
    <name type="common">heartwater rickettsia</name>
    <name type="synonym">Cowdria ruminantium</name>
    <dbReference type="NCBI Taxonomy" id="779"/>
    <lineage>
        <taxon>Bacteria</taxon>
        <taxon>Pseudomonadati</taxon>
        <taxon>Pseudomonadota</taxon>
        <taxon>Alphaproteobacteria</taxon>
        <taxon>Rickettsiales</taxon>
        <taxon>Anaplasmataceae</taxon>
        <taxon>Ehrlichia</taxon>
    </lineage>
</organism>
<sequence length="201" mass="23223">MIILGLTGGIGSGKSLVASYFNRFVKAVVFDADNVVNNLYNFDNNVIELVKSYFPTSVNNGVVDKNDLKHYFLLYDDLWIKFQSELHSIVWKIQKNFILSNSRRVTKYVVLDVPLLIEANYHNCCDFIIHIKANSILQRQRLLKRGMSRHEFELISRLQLSDNDRKRLSDFTIRTGLSKNFVVSQVKDIVFQIDSKVGCKI</sequence>
<evidence type="ECO:0000256" key="2">
    <source>
        <dbReference type="ARBA" id="ARBA00022741"/>
    </source>
</evidence>
<dbReference type="GO" id="GO:0005737">
    <property type="term" value="C:cytoplasm"/>
    <property type="evidence" value="ECO:0007669"/>
    <property type="project" value="UniProtKB-SubCell"/>
</dbReference>
<comment type="function">
    <text evidence="5">Catalyzes the phosphorylation of the 3'-hydroxyl group of dephosphocoenzyme A to form coenzyme A.</text>
</comment>
<accession>A0A170SP87</accession>
<evidence type="ECO:0000256" key="6">
    <source>
        <dbReference type="NCBIfam" id="TIGR00152"/>
    </source>
</evidence>
<dbReference type="Gene3D" id="3.40.50.300">
    <property type="entry name" value="P-loop containing nucleotide triphosphate hydrolases"/>
    <property type="match status" value="1"/>
</dbReference>
<evidence type="ECO:0000256" key="3">
    <source>
        <dbReference type="ARBA" id="ARBA00022840"/>
    </source>
</evidence>
<dbReference type="PROSITE" id="PS51219">
    <property type="entry name" value="DPCK"/>
    <property type="match status" value="1"/>
</dbReference>
<dbReference type="SUPFAM" id="SSF52540">
    <property type="entry name" value="P-loop containing nucleoside triphosphate hydrolases"/>
    <property type="match status" value="1"/>
</dbReference>
<protein>
    <recommendedName>
        <fullName evidence="5 6">Dephospho-CoA kinase</fullName>
        <ecNumber evidence="5 6">2.7.1.24</ecNumber>
    </recommendedName>
    <alternativeName>
        <fullName evidence="5">Dephosphocoenzyme A kinase</fullName>
    </alternativeName>
</protein>
<evidence type="ECO:0000313" key="9">
    <source>
        <dbReference type="Proteomes" id="UP000092677"/>
    </source>
</evidence>
<dbReference type="HAMAP" id="MF_00376">
    <property type="entry name" value="Dephospho_CoA_kinase"/>
    <property type="match status" value="1"/>
</dbReference>
<keyword evidence="5" id="KW-0808">Transferase</keyword>
<evidence type="ECO:0000256" key="4">
    <source>
        <dbReference type="ARBA" id="ARBA00022993"/>
    </source>
</evidence>
<dbReference type="EMBL" id="BDDM01000139">
    <property type="protein sequence ID" value="GAT78208.1"/>
    <property type="molecule type" value="Genomic_DNA"/>
</dbReference>
<proteinExistence type="inferred from homology"/>
<dbReference type="GO" id="GO:0004140">
    <property type="term" value="F:dephospho-CoA kinase activity"/>
    <property type="evidence" value="ECO:0007669"/>
    <property type="project" value="UniProtKB-UniRule"/>
</dbReference>
<dbReference type="InterPro" id="IPR027417">
    <property type="entry name" value="P-loop_NTPase"/>
</dbReference>
<dbReference type="GO" id="GO:0005524">
    <property type="term" value="F:ATP binding"/>
    <property type="evidence" value="ECO:0007669"/>
    <property type="project" value="UniProtKB-UniRule"/>
</dbReference>
<dbReference type="EC" id="2.7.1.24" evidence="5 6"/>
<dbReference type="InterPro" id="IPR001977">
    <property type="entry name" value="Depp_CoAkinase"/>
</dbReference>
<reference evidence="8" key="1">
    <citation type="journal article" date="2016" name="Genome Announc.">
        <title>Draft Genome Sequences of Three Strains of Ehrlichia ruminantium, a Tick-Borne Pathogen of Ruminants, Isolated from Zimbabwe, The Gambia, and Ghana.</title>
        <authorList>
            <person name="Nakao R."/>
            <person name="Jongejan F."/>
            <person name="Sugimoto C."/>
        </authorList>
    </citation>
    <scope>NUCLEOTIDE SEQUENCE</scope>
    <source>
        <strain evidence="7">Kerr Seringe</strain>
        <strain evidence="8">Pokoase 417</strain>
    </source>
</reference>
<keyword evidence="4 5" id="KW-0173">Coenzyme A biosynthesis</keyword>
<dbReference type="STRING" id="779.GCA_002019755_00325"/>
<keyword evidence="3 5" id="KW-0067">ATP-binding</keyword>
<evidence type="ECO:0000313" key="10">
    <source>
        <dbReference type="Proteomes" id="UP000092731"/>
    </source>
</evidence>
<feature type="binding site" evidence="5">
    <location>
        <begin position="11"/>
        <end position="16"/>
    </location>
    <ligand>
        <name>ATP</name>
        <dbReference type="ChEBI" id="CHEBI:30616"/>
    </ligand>
</feature>
<comment type="caution">
    <text evidence="8">The sequence shown here is derived from an EMBL/GenBank/DDBJ whole genome shotgun (WGS) entry which is preliminary data.</text>
</comment>
<dbReference type="Proteomes" id="UP000092731">
    <property type="component" value="Unassembled WGS sequence"/>
</dbReference>
<keyword evidence="2 5" id="KW-0547">Nucleotide-binding</keyword>
<evidence type="ECO:0000256" key="5">
    <source>
        <dbReference type="HAMAP-Rule" id="MF_00376"/>
    </source>
</evidence>
<evidence type="ECO:0000313" key="8">
    <source>
        <dbReference type="EMBL" id="GAT78208.1"/>
    </source>
</evidence>
<comment type="pathway">
    <text evidence="5">Cofactor biosynthesis; coenzyme A biosynthesis; CoA from (R)-pantothenate: step 5/5.</text>
</comment>
<dbReference type="EMBL" id="BDDL01000041">
    <property type="protein sequence ID" value="GAT77133.1"/>
    <property type="molecule type" value="Genomic_DNA"/>
</dbReference>
<comment type="subcellular location">
    <subcellularLocation>
        <location evidence="5">Cytoplasm</location>
    </subcellularLocation>
</comment>
<name>A0A170SP87_EHRRU</name>
<dbReference type="GO" id="GO:0015937">
    <property type="term" value="P:coenzyme A biosynthetic process"/>
    <property type="evidence" value="ECO:0007669"/>
    <property type="project" value="UniProtKB-UniRule"/>
</dbReference>
<dbReference type="RefSeq" id="WP_065432502.1">
    <property type="nucleotide sequence ID" value="NZ_BDDL01000041.1"/>
</dbReference>
<dbReference type="CDD" id="cd02022">
    <property type="entry name" value="DPCK"/>
    <property type="match status" value="1"/>
</dbReference>
<dbReference type="UniPathway" id="UPA00241">
    <property type="reaction ID" value="UER00356"/>
</dbReference>
<keyword evidence="5" id="KW-0963">Cytoplasm</keyword>